<proteinExistence type="predicted"/>
<feature type="region of interest" description="Disordered" evidence="1">
    <location>
        <begin position="1"/>
        <end position="39"/>
    </location>
</feature>
<feature type="compositionally biased region" description="Basic and acidic residues" evidence="1">
    <location>
        <begin position="1"/>
        <end position="12"/>
    </location>
</feature>
<protein>
    <submittedName>
        <fullName evidence="2">Uncharacterized protein</fullName>
    </submittedName>
</protein>
<sequence length="39" mass="4407">MDTPDEQREFNWGHHSGSALDQTPRMPENATQAPRAVPM</sequence>
<evidence type="ECO:0000313" key="3">
    <source>
        <dbReference type="Proteomes" id="UP000076830"/>
    </source>
</evidence>
<reference evidence="2 3" key="1">
    <citation type="submission" date="2016-04" db="EMBL/GenBank/DDBJ databases">
        <title>Complete genome sequence of Dokdonella koreensis DS-123T.</title>
        <authorList>
            <person name="Kim J.F."/>
            <person name="Lee H."/>
            <person name="Kwak M.-J."/>
        </authorList>
    </citation>
    <scope>NUCLEOTIDE SEQUENCE [LARGE SCALE GENOMIC DNA]</scope>
    <source>
        <strain evidence="2 3">DS-123</strain>
    </source>
</reference>
<organism evidence="2 3">
    <name type="scientific">Dokdonella koreensis DS-123</name>
    <dbReference type="NCBI Taxonomy" id="1300342"/>
    <lineage>
        <taxon>Bacteria</taxon>
        <taxon>Pseudomonadati</taxon>
        <taxon>Pseudomonadota</taxon>
        <taxon>Gammaproteobacteria</taxon>
        <taxon>Lysobacterales</taxon>
        <taxon>Rhodanobacteraceae</taxon>
        <taxon>Dokdonella</taxon>
    </lineage>
</organism>
<dbReference type="KEGG" id="dko:I596_36"/>
<dbReference type="STRING" id="1300342.I596_36"/>
<evidence type="ECO:0000256" key="1">
    <source>
        <dbReference type="SAM" id="MobiDB-lite"/>
    </source>
</evidence>
<evidence type="ECO:0000313" key="2">
    <source>
        <dbReference type="EMBL" id="ANB16076.1"/>
    </source>
</evidence>
<accession>A0A167G284</accession>
<dbReference type="Proteomes" id="UP000076830">
    <property type="component" value="Chromosome"/>
</dbReference>
<dbReference type="EMBL" id="CP015249">
    <property type="protein sequence ID" value="ANB16076.1"/>
    <property type="molecule type" value="Genomic_DNA"/>
</dbReference>
<gene>
    <name evidence="2" type="ORF">I596_36</name>
</gene>
<name>A0A167G284_9GAMM</name>
<dbReference type="AlphaFoldDB" id="A0A167G284"/>
<keyword evidence="3" id="KW-1185">Reference proteome</keyword>